<dbReference type="Pfam" id="PF13413">
    <property type="entry name" value="HTH_25"/>
    <property type="match status" value="1"/>
</dbReference>
<dbReference type="PANTHER" id="PTHR34475:SF1">
    <property type="entry name" value="CYTOSKELETON PROTEIN RODZ"/>
    <property type="match status" value="1"/>
</dbReference>
<evidence type="ECO:0000313" key="5">
    <source>
        <dbReference type="Proteomes" id="UP000281498"/>
    </source>
</evidence>
<accession>A0A3A9KEU7</accession>
<dbReference type="InterPro" id="IPR050400">
    <property type="entry name" value="Bact_Cytoskel_RodZ"/>
</dbReference>
<evidence type="ECO:0000256" key="1">
    <source>
        <dbReference type="SAM" id="MobiDB-lite"/>
    </source>
</evidence>
<name>A0A3A9KEU7_9BACI</name>
<dbReference type="OrthoDB" id="9797543at2"/>
<feature type="compositionally biased region" description="Acidic residues" evidence="1">
    <location>
        <begin position="154"/>
        <end position="165"/>
    </location>
</feature>
<dbReference type="RefSeq" id="WP_110936300.1">
    <property type="nucleotide sequence ID" value="NZ_KZ614146.1"/>
</dbReference>
<feature type="compositionally biased region" description="Polar residues" evidence="1">
    <location>
        <begin position="133"/>
        <end position="153"/>
    </location>
</feature>
<organism evidence="4 5">
    <name type="scientific">Salipaludibacillus neizhouensis</name>
    <dbReference type="NCBI Taxonomy" id="885475"/>
    <lineage>
        <taxon>Bacteria</taxon>
        <taxon>Bacillati</taxon>
        <taxon>Bacillota</taxon>
        <taxon>Bacilli</taxon>
        <taxon>Bacillales</taxon>
        <taxon>Bacillaceae</taxon>
    </lineage>
</organism>
<feature type="transmembrane region" description="Helical" evidence="2">
    <location>
        <begin position="104"/>
        <end position="127"/>
    </location>
</feature>
<dbReference type="GO" id="GO:0003677">
    <property type="term" value="F:DNA binding"/>
    <property type="evidence" value="ECO:0007669"/>
    <property type="project" value="InterPro"/>
</dbReference>
<dbReference type="InterPro" id="IPR001387">
    <property type="entry name" value="Cro/C1-type_HTH"/>
</dbReference>
<feature type="region of interest" description="Disordered" evidence="1">
    <location>
        <begin position="133"/>
        <end position="208"/>
    </location>
</feature>
<feature type="compositionally biased region" description="Low complexity" evidence="1">
    <location>
        <begin position="166"/>
        <end position="193"/>
    </location>
</feature>
<evidence type="ECO:0000259" key="3">
    <source>
        <dbReference type="Pfam" id="PF13464"/>
    </source>
</evidence>
<dbReference type="AlphaFoldDB" id="A0A3A9KEU7"/>
<dbReference type="InterPro" id="IPR010982">
    <property type="entry name" value="Lambda_DNA-bd_dom_sf"/>
</dbReference>
<keyword evidence="5" id="KW-1185">Reference proteome</keyword>
<feature type="domain" description="Cytoskeleton protein RodZ-like C-terminal" evidence="3">
    <location>
        <begin position="230"/>
        <end position="294"/>
    </location>
</feature>
<feature type="region of interest" description="Disordered" evidence="1">
    <location>
        <begin position="75"/>
        <end position="95"/>
    </location>
</feature>
<reference evidence="4 5" key="1">
    <citation type="submission" date="2017-10" db="EMBL/GenBank/DDBJ databases">
        <title>Bacillus sp. nov., a halophilic bacterium isolated from a Keqin Lake.</title>
        <authorList>
            <person name="Wang H."/>
        </authorList>
    </citation>
    <scope>NUCLEOTIDE SEQUENCE [LARGE SCALE GENOMIC DNA]</scope>
    <source>
        <strain evidence="4 5">KCTC 13187</strain>
    </source>
</reference>
<comment type="caution">
    <text evidence="4">The sequence shown here is derived from an EMBL/GenBank/DDBJ whole genome shotgun (WGS) entry which is preliminary data.</text>
</comment>
<keyword evidence="2" id="KW-0812">Transmembrane</keyword>
<dbReference type="Proteomes" id="UP000281498">
    <property type="component" value="Unassembled WGS sequence"/>
</dbReference>
<dbReference type="CDD" id="cd00093">
    <property type="entry name" value="HTH_XRE"/>
    <property type="match status" value="1"/>
</dbReference>
<dbReference type="Gene3D" id="1.10.260.40">
    <property type="entry name" value="lambda repressor-like DNA-binding domains"/>
    <property type="match status" value="1"/>
</dbReference>
<dbReference type="PANTHER" id="PTHR34475">
    <property type="match status" value="1"/>
</dbReference>
<protein>
    <submittedName>
        <fullName evidence="4">Transcriptional regulator</fullName>
    </submittedName>
</protein>
<dbReference type="Pfam" id="PF13464">
    <property type="entry name" value="RodZ_C"/>
    <property type="match status" value="1"/>
</dbReference>
<evidence type="ECO:0000256" key="2">
    <source>
        <dbReference type="SAM" id="Phobius"/>
    </source>
</evidence>
<keyword evidence="2" id="KW-0472">Membrane</keyword>
<proteinExistence type="predicted"/>
<dbReference type="SUPFAM" id="SSF47413">
    <property type="entry name" value="lambda repressor-like DNA-binding domains"/>
    <property type="match status" value="1"/>
</dbReference>
<dbReference type="EMBL" id="PDOE01000001">
    <property type="protein sequence ID" value="RKL69061.1"/>
    <property type="molecule type" value="Genomic_DNA"/>
</dbReference>
<gene>
    <name evidence="4" type="ORF">CR203_03195</name>
</gene>
<feature type="compositionally biased region" description="Basic and acidic residues" evidence="1">
    <location>
        <begin position="75"/>
        <end position="86"/>
    </location>
</feature>
<keyword evidence="2" id="KW-1133">Transmembrane helix</keyword>
<dbReference type="InterPro" id="IPR025194">
    <property type="entry name" value="RodZ-like_C"/>
</dbReference>
<sequence>MSELGIRLKSAREEKGYTLEEMQKVTKIQKRYLMAIEEGNFSKMPGEFYARAFVKSYSEAVGLDPDMIFDEHKEELPQPKRERVDLPPRVNRSKPRTVRRKSRFASFIPTIVLVIFLLVIACGIWLFNQGNSDDASVPREQQQEQPSLEITDSVNEENETVDGNEEAVSNASSEEDSSAANGSENENNANSVENNEEEEEEVAQSMTLDSIEGNRSFYQLSGTDSFEIRIEVAGDSWIGISNSDGDSLHEGPHTQGDTVSLDVSDESHIIFNLGNVTTADIYINDELLEYQNDDAGVRQYVEVELES</sequence>
<evidence type="ECO:0000313" key="4">
    <source>
        <dbReference type="EMBL" id="RKL69061.1"/>
    </source>
</evidence>